<feature type="region of interest" description="Disordered" evidence="5">
    <location>
        <begin position="449"/>
        <end position="468"/>
    </location>
</feature>
<dbReference type="EMBL" id="FOJG01000001">
    <property type="protein sequence ID" value="SEW38215.1"/>
    <property type="molecule type" value="Genomic_DNA"/>
</dbReference>
<evidence type="ECO:0000256" key="3">
    <source>
        <dbReference type="ARBA" id="ARBA00023237"/>
    </source>
</evidence>
<evidence type="ECO:0000259" key="7">
    <source>
        <dbReference type="PROSITE" id="PS51123"/>
    </source>
</evidence>
<keyword evidence="2 4" id="KW-0472">Membrane</keyword>
<dbReference type="Gene3D" id="3.30.1330.60">
    <property type="entry name" value="OmpA-like domain"/>
    <property type="match status" value="2"/>
</dbReference>
<comment type="subcellular location">
    <subcellularLocation>
        <location evidence="1">Cell outer membrane</location>
    </subcellularLocation>
</comment>
<dbReference type="SUPFAM" id="SSF103088">
    <property type="entry name" value="OmpA-like"/>
    <property type="match status" value="2"/>
</dbReference>
<dbReference type="InterPro" id="IPR050330">
    <property type="entry name" value="Bact_OuterMem_StrucFunc"/>
</dbReference>
<dbReference type="GO" id="GO:0009279">
    <property type="term" value="C:cell outer membrane"/>
    <property type="evidence" value="ECO:0007669"/>
    <property type="project" value="UniProtKB-SubCell"/>
</dbReference>
<feature type="chain" id="PRO_5011463711" evidence="6">
    <location>
        <begin position="23"/>
        <end position="485"/>
    </location>
</feature>
<dbReference type="InterPro" id="IPR036737">
    <property type="entry name" value="OmpA-like_sf"/>
</dbReference>
<dbReference type="RefSeq" id="WP_089895269.1">
    <property type="nucleotide sequence ID" value="NZ_FOJG01000001.1"/>
</dbReference>
<accession>A0A1I0RBJ6</accession>
<evidence type="ECO:0000313" key="9">
    <source>
        <dbReference type="Proteomes" id="UP000199310"/>
    </source>
</evidence>
<name>A0A1I0RBJ6_9BACT</name>
<dbReference type="PRINTS" id="PR01021">
    <property type="entry name" value="OMPADOMAIN"/>
</dbReference>
<keyword evidence="3" id="KW-0998">Cell outer membrane</keyword>
<dbReference type="AlphaFoldDB" id="A0A1I0RBJ6"/>
<dbReference type="PANTHER" id="PTHR30329:SF21">
    <property type="entry name" value="LIPOPROTEIN YIAD-RELATED"/>
    <property type="match status" value="1"/>
</dbReference>
<dbReference type="OrthoDB" id="9782229at2"/>
<dbReference type="Gene3D" id="2.60.120.260">
    <property type="entry name" value="Galactose-binding domain-like"/>
    <property type="match status" value="1"/>
</dbReference>
<evidence type="ECO:0000256" key="6">
    <source>
        <dbReference type="SAM" id="SignalP"/>
    </source>
</evidence>
<dbReference type="InterPro" id="IPR006664">
    <property type="entry name" value="OMP_bac"/>
</dbReference>
<dbReference type="CDD" id="cd07185">
    <property type="entry name" value="OmpA_C-like"/>
    <property type="match status" value="1"/>
</dbReference>
<sequence>MSCTRYLTFFIACLLAFSGIQAQNLIPNPDFTDVNICTERNYPCAPSAWHPVAPSSARFIYTSQKNNRYLSLTMYSEIDPAVRNYCQAQLICPIRKGQQYRLKMNVATNGHEFPTPGVYFDTAMTFTWQAKALEVPASLVFSAADSIDSRNGWITLEKVFTASRDADYIIIGNFDSTLAHYPEKINYYLSLDKLSLTPLSGNNCADAAERLAGMYAIHNRHDYLSPLKHANTRDDILRPVVRTVFYTKGSCDTLLLKGDFYLPKSRDIDPAYIAQMENLLKQTDNYALHKIRVTGYSFLRKDNAKFNEIVAQDKAKAIVSYFVYQRGFSFDDFIITGVGRRSSSQDSTERVEVINCQPAEELTVSVTRTDTLLIPDILFQVNSHRLENTMLQAMDSLIRKIPDSDSVTITVTGHTDNTGTGEYNQELSLRRALTVADYIKRVKPRSQITDKTGMGETMPIADNNTPAGRRKNRRVEIVLYYLTIQ</sequence>
<reference evidence="9" key="1">
    <citation type="submission" date="2016-10" db="EMBL/GenBank/DDBJ databases">
        <authorList>
            <person name="Varghese N."/>
            <person name="Submissions S."/>
        </authorList>
    </citation>
    <scope>NUCLEOTIDE SEQUENCE [LARGE SCALE GENOMIC DNA]</scope>
    <source>
        <strain evidence="9">DSM 3695</strain>
    </source>
</reference>
<dbReference type="STRING" id="29529.SAMN04488122_2591"/>
<dbReference type="PROSITE" id="PS51123">
    <property type="entry name" value="OMPA_2"/>
    <property type="match status" value="1"/>
</dbReference>
<gene>
    <name evidence="8" type="ORF">SAMN04488122_2591</name>
</gene>
<feature type="domain" description="OmpA-like" evidence="7">
    <location>
        <begin position="366"/>
        <end position="483"/>
    </location>
</feature>
<evidence type="ECO:0000256" key="5">
    <source>
        <dbReference type="SAM" id="MobiDB-lite"/>
    </source>
</evidence>
<dbReference type="InterPro" id="IPR006665">
    <property type="entry name" value="OmpA-like"/>
</dbReference>
<proteinExistence type="predicted"/>
<evidence type="ECO:0000256" key="2">
    <source>
        <dbReference type="ARBA" id="ARBA00023136"/>
    </source>
</evidence>
<organism evidence="8 9">
    <name type="scientific">Chitinophaga arvensicola</name>
    <dbReference type="NCBI Taxonomy" id="29529"/>
    <lineage>
        <taxon>Bacteria</taxon>
        <taxon>Pseudomonadati</taxon>
        <taxon>Bacteroidota</taxon>
        <taxon>Chitinophagia</taxon>
        <taxon>Chitinophagales</taxon>
        <taxon>Chitinophagaceae</taxon>
        <taxon>Chitinophaga</taxon>
    </lineage>
</organism>
<evidence type="ECO:0000256" key="4">
    <source>
        <dbReference type="PROSITE-ProRule" id="PRU00473"/>
    </source>
</evidence>
<dbReference type="PANTHER" id="PTHR30329">
    <property type="entry name" value="STATOR ELEMENT OF FLAGELLAR MOTOR COMPLEX"/>
    <property type="match status" value="1"/>
</dbReference>
<evidence type="ECO:0000256" key="1">
    <source>
        <dbReference type="ARBA" id="ARBA00004442"/>
    </source>
</evidence>
<evidence type="ECO:0000313" key="8">
    <source>
        <dbReference type="EMBL" id="SEW38215.1"/>
    </source>
</evidence>
<dbReference type="Pfam" id="PF00691">
    <property type="entry name" value="OmpA"/>
    <property type="match status" value="1"/>
</dbReference>
<dbReference type="Proteomes" id="UP000199310">
    <property type="component" value="Unassembled WGS sequence"/>
</dbReference>
<feature type="signal peptide" evidence="6">
    <location>
        <begin position="1"/>
        <end position="22"/>
    </location>
</feature>
<keyword evidence="9" id="KW-1185">Reference proteome</keyword>
<protein>
    <submittedName>
        <fullName evidence="8">OmpA family protein</fullName>
    </submittedName>
</protein>
<keyword evidence="6" id="KW-0732">Signal</keyword>